<keyword evidence="4" id="KW-0732">Signal</keyword>
<evidence type="ECO:0000256" key="3">
    <source>
        <dbReference type="ARBA" id="ARBA00022837"/>
    </source>
</evidence>
<dbReference type="SUPFAM" id="SSF47473">
    <property type="entry name" value="EF-hand"/>
    <property type="match status" value="2"/>
</dbReference>
<feature type="domain" description="EF-hand" evidence="5">
    <location>
        <begin position="123"/>
        <end position="158"/>
    </location>
</feature>
<dbReference type="InterPro" id="IPR018247">
    <property type="entry name" value="EF_Hand_1_Ca_BS"/>
</dbReference>
<keyword evidence="1" id="KW-0479">Metal-binding</keyword>
<dbReference type="GO" id="GO:0017156">
    <property type="term" value="P:calcium-ion regulated exocytosis"/>
    <property type="evidence" value="ECO:0007669"/>
    <property type="project" value="TreeGrafter"/>
</dbReference>
<feature type="domain" description="EF-hand" evidence="5">
    <location>
        <begin position="84"/>
        <end position="119"/>
    </location>
</feature>
<reference evidence="7" key="1">
    <citation type="journal article" date="2017" name="bioRxiv">
        <title>Comparative analysis of the genomes of Stylophora pistillata and Acropora digitifera provides evidence for extensive differences between species of corals.</title>
        <authorList>
            <person name="Voolstra C.R."/>
            <person name="Li Y."/>
            <person name="Liew Y.J."/>
            <person name="Baumgarten S."/>
            <person name="Zoccola D."/>
            <person name="Flot J.-F."/>
            <person name="Tambutte S."/>
            <person name="Allemand D."/>
            <person name="Aranda M."/>
        </authorList>
    </citation>
    <scope>NUCLEOTIDE SEQUENCE [LARGE SCALE GENOMIC DNA]</scope>
</reference>
<dbReference type="PROSITE" id="PS50222">
    <property type="entry name" value="EF_HAND_2"/>
    <property type="match status" value="4"/>
</dbReference>
<dbReference type="PROSITE" id="PS00018">
    <property type="entry name" value="EF_HAND_1"/>
    <property type="match status" value="5"/>
</dbReference>
<dbReference type="OrthoDB" id="9978834at2759"/>
<sequence length="340" mass="39790">MAVVRGFVVSILVLLPACFGKPFNTSRTLDPEKTNERKKEKMFLEDHLKAVKLERDGHVNKDYHHEVFLGKMVENGTLLFDNMDGYRRLIDLFHQVDKDGDHLISRPEMIAWIHGKIKEHVQEARENNRRKFKEADTNGDGFVAWNEFQEKLKETNATRKVEVEKELDDVGDNQDPIAEYHDKFKRGDLNMDEKLDETEFLYFEHPEHNPQSIKDLVEDMVQNFDKNQDKVLTKEEFAQLPPGEVDTQQDADLDEEYRKERETEFTAMDEDGDGVVTVDELTKYLDPTHKQRAINEGNYLVSMADRDRDDQLSEKEMLMNYQLFTGSTMANYAGYLHDEF</sequence>
<accession>A0A2B4SUS9</accession>
<evidence type="ECO:0000313" key="6">
    <source>
        <dbReference type="EMBL" id="PFX32853.1"/>
    </source>
</evidence>
<dbReference type="PANTHER" id="PTHR10827:SF98">
    <property type="entry name" value="45 KDA CALCIUM-BINDING PROTEIN"/>
    <property type="match status" value="1"/>
</dbReference>
<organism evidence="6 7">
    <name type="scientific">Stylophora pistillata</name>
    <name type="common">Smooth cauliflower coral</name>
    <dbReference type="NCBI Taxonomy" id="50429"/>
    <lineage>
        <taxon>Eukaryota</taxon>
        <taxon>Metazoa</taxon>
        <taxon>Cnidaria</taxon>
        <taxon>Anthozoa</taxon>
        <taxon>Hexacorallia</taxon>
        <taxon>Scleractinia</taxon>
        <taxon>Astrocoeniina</taxon>
        <taxon>Pocilloporidae</taxon>
        <taxon>Stylophora</taxon>
    </lineage>
</organism>
<feature type="domain" description="EF-hand" evidence="5">
    <location>
        <begin position="212"/>
        <end position="247"/>
    </location>
</feature>
<dbReference type="InterPro" id="IPR002048">
    <property type="entry name" value="EF_hand_dom"/>
</dbReference>
<dbReference type="PANTHER" id="PTHR10827">
    <property type="entry name" value="RETICULOCALBIN"/>
    <property type="match status" value="1"/>
</dbReference>
<dbReference type="Proteomes" id="UP000225706">
    <property type="component" value="Unassembled WGS sequence"/>
</dbReference>
<feature type="domain" description="EF-hand" evidence="5">
    <location>
        <begin position="256"/>
        <end position="291"/>
    </location>
</feature>
<dbReference type="GO" id="GO:0005783">
    <property type="term" value="C:endoplasmic reticulum"/>
    <property type="evidence" value="ECO:0007669"/>
    <property type="project" value="TreeGrafter"/>
</dbReference>
<dbReference type="AlphaFoldDB" id="A0A2B4SUS9"/>
<comment type="caution">
    <text evidence="6">The sequence shown here is derived from an EMBL/GenBank/DDBJ whole genome shotgun (WGS) entry which is preliminary data.</text>
</comment>
<dbReference type="SMART" id="SM00054">
    <property type="entry name" value="EFh"/>
    <property type="match status" value="4"/>
</dbReference>
<dbReference type="EMBL" id="LSMT01000018">
    <property type="protein sequence ID" value="PFX32853.1"/>
    <property type="molecule type" value="Genomic_DNA"/>
</dbReference>
<keyword evidence="2" id="KW-0677">Repeat</keyword>
<keyword evidence="3" id="KW-0106">Calcium</keyword>
<evidence type="ECO:0000313" key="7">
    <source>
        <dbReference type="Proteomes" id="UP000225706"/>
    </source>
</evidence>
<protein>
    <submittedName>
        <fullName evidence="6">45 kDa calcium-binding protein</fullName>
    </submittedName>
</protein>
<dbReference type="Pfam" id="PF13202">
    <property type="entry name" value="EF-hand_5"/>
    <property type="match status" value="2"/>
</dbReference>
<evidence type="ECO:0000256" key="4">
    <source>
        <dbReference type="SAM" id="SignalP"/>
    </source>
</evidence>
<dbReference type="GO" id="GO:0005509">
    <property type="term" value="F:calcium ion binding"/>
    <property type="evidence" value="ECO:0007669"/>
    <property type="project" value="InterPro"/>
</dbReference>
<dbReference type="Gene3D" id="1.10.238.10">
    <property type="entry name" value="EF-hand"/>
    <property type="match status" value="3"/>
</dbReference>
<feature type="signal peptide" evidence="4">
    <location>
        <begin position="1"/>
        <end position="20"/>
    </location>
</feature>
<proteinExistence type="predicted"/>
<dbReference type="InterPro" id="IPR011992">
    <property type="entry name" value="EF-hand-dom_pair"/>
</dbReference>
<evidence type="ECO:0000256" key="1">
    <source>
        <dbReference type="ARBA" id="ARBA00022723"/>
    </source>
</evidence>
<gene>
    <name evidence="6" type="primary">sdf4</name>
    <name evidence="6" type="ORF">AWC38_SpisGene2312</name>
</gene>
<evidence type="ECO:0000259" key="5">
    <source>
        <dbReference type="PROSITE" id="PS50222"/>
    </source>
</evidence>
<feature type="chain" id="PRO_5013310210" evidence="4">
    <location>
        <begin position="21"/>
        <end position="340"/>
    </location>
</feature>
<evidence type="ECO:0000256" key="2">
    <source>
        <dbReference type="ARBA" id="ARBA00022737"/>
    </source>
</evidence>
<name>A0A2B4SUS9_STYPI</name>
<keyword evidence="7" id="KW-1185">Reference proteome</keyword>